<proteinExistence type="predicted"/>
<name>A0ACA9LV11_9GLOM</name>
<reference evidence="1" key="1">
    <citation type="submission" date="2021-06" db="EMBL/GenBank/DDBJ databases">
        <authorList>
            <person name="Kallberg Y."/>
            <person name="Tangrot J."/>
            <person name="Rosling A."/>
        </authorList>
    </citation>
    <scope>NUCLEOTIDE SEQUENCE</scope>
    <source>
        <strain evidence="1">MA461A</strain>
    </source>
</reference>
<evidence type="ECO:0000313" key="2">
    <source>
        <dbReference type="Proteomes" id="UP000789920"/>
    </source>
</evidence>
<sequence>MKIYEVLVKIIKDNINNDRLFEAYKTLKQPLVAEAITYRCDRNRELIIGRYLKVFELQTEGFYCFISVVEIVGRGIYRRRTLSRFTLPTRVLDLYYLYDLFRAMFCFRNELAASLNIIQKLKIAKARKLKIDDPVGDYMLRVPPS</sequence>
<gene>
    <name evidence="1" type="ORF">RPERSI_LOCUS3600</name>
</gene>
<protein>
    <submittedName>
        <fullName evidence="1">35276_t:CDS:1</fullName>
    </submittedName>
</protein>
<evidence type="ECO:0000313" key="1">
    <source>
        <dbReference type="EMBL" id="CAG8542163.1"/>
    </source>
</evidence>
<dbReference type="Proteomes" id="UP000789920">
    <property type="component" value="Unassembled WGS sequence"/>
</dbReference>
<accession>A0ACA9LV11</accession>
<organism evidence="1 2">
    <name type="scientific">Racocetra persica</name>
    <dbReference type="NCBI Taxonomy" id="160502"/>
    <lineage>
        <taxon>Eukaryota</taxon>
        <taxon>Fungi</taxon>
        <taxon>Fungi incertae sedis</taxon>
        <taxon>Mucoromycota</taxon>
        <taxon>Glomeromycotina</taxon>
        <taxon>Glomeromycetes</taxon>
        <taxon>Diversisporales</taxon>
        <taxon>Gigasporaceae</taxon>
        <taxon>Racocetra</taxon>
    </lineage>
</organism>
<dbReference type="EMBL" id="CAJVQC010004556">
    <property type="protein sequence ID" value="CAG8542163.1"/>
    <property type="molecule type" value="Genomic_DNA"/>
</dbReference>
<keyword evidence="2" id="KW-1185">Reference proteome</keyword>
<comment type="caution">
    <text evidence="1">The sequence shown here is derived from an EMBL/GenBank/DDBJ whole genome shotgun (WGS) entry which is preliminary data.</text>
</comment>